<dbReference type="GO" id="GO:0016020">
    <property type="term" value="C:membrane"/>
    <property type="evidence" value="ECO:0007669"/>
    <property type="project" value="UniProtKB-SubCell"/>
</dbReference>
<feature type="transmembrane region" description="Helical" evidence="5">
    <location>
        <begin position="87"/>
        <end position="104"/>
    </location>
</feature>
<feature type="transmembrane region" description="Helical" evidence="5">
    <location>
        <begin position="7"/>
        <end position="25"/>
    </location>
</feature>
<dbReference type="Proteomes" id="UP000818603">
    <property type="component" value="Unassembled WGS sequence"/>
</dbReference>
<proteinExistence type="predicted"/>
<feature type="domain" description="O-antigen ligase-related" evidence="6">
    <location>
        <begin position="205"/>
        <end position="360"/>
    </location>
</feature>
<dbReference type="PANTHER" id="PTHR37422">
    <property type="entry name" value="TEICHURONIC ACID BIOSYNTHESIS PROTEIN TUAE"/>
    <property type="match status" value="1"/>
</dbReference>
<feature type="transmembrane region" description="Helical" evidence="5">
    <location>
        <begin position="62"/>
        <end position="81"/>
    </location>
</feature>
<evidence type="ECO:0000256" key="1">
    <source>
        <dbReference type="ARBA" id="ARBA00004141"/>
    </source>
</evidence>
<keyword evidence="4 5" id="KW-0472">Membrane</keyword>
<organism evidence="7 9">
    <name type="scientific">Aquisalinus luteolus</name>
    <dbReference type="NCBI Taxonomy" id="1566827"/>
    <lineage>
        <taxon>Bacteria</taxon>
        <taxon>Pseudomonadati</taxon>
        <taxon>Pseudomonadota</taxon>
        <taxon>Alphaproteobacteria</taxon>
        <taxon>Parvularculales</taxon>
        <taxon>Parvularculaceae</taxon>
        <taxon>Aquisalinus</taxon>
    </lineage>
</organism>
<reference evidence="7" key="1">
    <citation type="journal article" date="2014" name="Int. J. Syst. Evol. Microbiol.">
        <title>Complete genome sequence of Corynebacterium casei LMG S-19264T (=DSM 44701T), isolated from a smear-ripened cheese.</title>
        <authorList>
            <consortium name="US DOE Joint Genome Institute (JGI-PGF)"/>
            <person name="Walter F."/>
            <person name="Albersmeier A."/>
            <person name="Kalinowski J."/>
            <person name="Ruckert C."/>
        </authorList>
    </citation>
    <scope>NUCLEOTIDE SEQUENCE</scope>
    <source>
        <strain evidence="7">CGMCC 1.14984</strain>
    </source>
</reference>
<feature type="transmembrane region" description="Helical" evidence="5">
    <location>
        <begin position="154"/>
        <end position="177"/>
    </location>
</feature>
<dbReference type="EMBL" id="BMGZ01000005">
    <property type="protein sequence ID" value="GGI01835.1"/>
    <property type="molecule type" value="Genomic_DNA"/>
</dbReference>
<keyword evidence="8" id="KW-0436">Ligase</keyword>
<dbReference type="Proteomes" id="UP000621856">
    <property type="component" value="Unassembled WGS sequence"/>
</dbReference>
<feature type="transmembrane region" description="Helical" evidence="5">
    <location>
        <begin position="222"/>
        <end position="240"/>
    </location>
</feature>
<keyword evidence="3 5" id="KW-1133">Transmembrane helix</keyword>
<evidence type="ECO:0000313" key="10">
    <source>
        <dbReference type="Proteomes" id="UP000818603"/>
    </source>
</evidence>
<comment type="caution">
    <text evidence="7">The sequence shown here is derived from an EMBL/GenBank/DDBJ whole genome shotgun (WGS) entry which is preliminary data.</text>
</comment>
<protein>
    <submittedName>
        <fullName evidence="8">O-antigen ligase family protein</fullName>
    </submittedName>
</protein>
<dbReference type="EMBL" id="VCJR02000005">
    <property type="protein sequence ID" value="NHK29474.1"/>
    <property type="molecule type" value="Genomic_DNA"/>
</dbReference>
<dbReference type="PANTHER" id="PTHR37422:SF23">
    <property type="entry name" value="TEICHURONIC ACID BIOSYNTHESIS PROTEIN TUAE"/>
    <property type="match status" value="1"/>
</dbReference>
<evidence type="ECO:0000256" key="3">
    <source>
        <dbReference type="ARBA" id="ARBA00022989"/>
    </source>
</evidence>
<feature type="transmembrane region" description="Helical" evidence="5">
    <location>
        <begin position="383"/>
        <end position="404"/>
    </location>
</feature>
<evidence type="ECO:0000313" key="7">
    <source>
        <dbReference type="EMBL" id="GGI01835.1"/>
    </source>
</evidence>
<evidence type="ECO:0000256" key="2">
    <source>
        <dbReference type="ARBA" id="ARBA00022692"/>
    </source>
</evidence>
<keyword evidence="2 5" id="KW-0812">Transmembrane</keyword>
<evidence type="ECO:0000259" key="6">
    <source>
        <dbReference type="Pfam" id="PF04932"/>
    </source>
</evidence>
<reference evidence="8 10" key="2">
    <citation type="submission" date="2020-02" db="EMBL/GenBank/DDBJ databases">
        <title>Genome sequence of Parvularcula flava strain NH6-79.</title>
        <authorList>
            <person name="Abdul Karim M.H."/>
            <person name="Lam M.Q."/>
            <person name="Chen S.J."/>
            <person name="Yahya A."/>
            <person name="Shahir S."/>
            <person name="Shamsir M.S."/>
            <person name="Chong C.S."/>
        </authorList>
    </citation>
    <scope>NUCLEOTIDE SEQUENCE [LARGE SCALE GENOMIC DNA]</scope>
    <source>
        <strain evidence="8 10">NH6-79</strain>
    </source>
</reference>
<feature type="transmembrane region" description="Helical" evidence="5">
    <location>
        <begin position="198"/>
        <end position="216"/>
    </location>
</feature>
<dbReference type="InterPro" id="IPR051533">
    <property type="entry name" value="WaaL-like"/>
</dbReference>
<evidence type="ECO:0000313" key="9">
    <source>
        <dbReference type="Proteomes" id="UP000621856"/>
    </source>
</evidence>
<sequence length="433" mass="46280">MKLSTHLVFPFGLILLVLIGASLFFGADTPLAVYFFSGVLMVIGAATVTLSPRSTVTPPMMIAAALLIGFLVLDIVTGTIIGGLPGYAGLAAAAAVFLTARTIALNSDNVAPAWSWLMFAFLLLAGWAFFDFVINPDTIHDRPRPYHLGRLSAAFLSANTAATLFGTGMLVAMTGLLKAVQRTGTFRPIDLVEGLFRHGTLSLVSFLFCAVCLVLTASRAGIAFALVCLVILVVWQLAALRRSQARATGETSGSLSWLIAGGMAFIVFAAITVFAMSGDMAAERYGELGQDSNMRAVMFATYWEASMAHPLLGSGFDSFSKVNARVMSADNAALLAGQGAAHNVFLQWLLQKGWLGALAMFGTVAVIYWKIWQGLVTRRRHKLYLRGVLMIALFVSLHSMVDYAVEIPGFMWWFALVLGLGAGIAAGSSAERT</sequence>
<evidence type="ECO:0000256" key="4">
    <source>
        <dbReference type="ARBA" id="ARBA00023136"/>
    </source>
</evidence>
<dbReference type="Pfam" id="PF04932">
    <property type="entry name" value="Wzy_C"/>
    <property type="match status" value="1"/>
</dbReference>
<keyword evidence="10" id="KW-1185">Reference proteome</keyword>
<evidence type="ECO:0000313" key="8">
    <source>
        <dbReference type="EMBL" id="NHK29474.1"/>
    </source>
</evidence>
<dbReference type="RefSeq" id="WP_155142553.1">
    <property type="nucleotide sequence ID" value="NZ_BMGZ01000005.1"/>
</dbReference>
<feature type="transmembrane region" description="Helical" evidence="5">
    <location>
        <begin position="31"/>
        <end position="50"/>
    </location>
</feature>
<feature type="transmembrane region" description="Helical" evidence="5">
    <location>
        <begin position="353"/>
        <end position="371"/>
    </location>
</feature>
<accession>A0A8J3A6Y3</accession>
<dbReference type="InterPro" id="IPR007016">
    <property type="entry name" value="O-antigen_ligase-rel_domated"/>
</dbReference>
<comment type="subcellular location">
    <subcellularLocation>
        <location evidence="1">Membrane</location>
        <topology evidence="1">Multi-pass membrane protein</topology>
    </subcellularLocation>
</comment>
<dbReference type="AlphaFoldDB" id="A0A8J3A6Y3"/>
<evidence type="ECO:0000256" key="5">
    <source>
        <dbReference type="SAM" id="Phobius"/>
    </source>
</evidence>
<dbReference type="GO" id="GO:0016874">
    <property type="term" value="F:ligase activity"/>
    <property type="evidence" value="ECO:0007669"/>
    <property type="project" value="UniProtKB-KW"/>
</dbReference>
<gene>
    <name evidence="8" type="ORF">FF098_016300</name>
    <name evidence="7" type="ORF">GCM10011355_33410</name>
</gene>
<feature type="transmembrane region" description="Helical" evidence="5">
    <location>
        <begin position="410"/>
        <end position="430"/>
    </location>
</feature>
<name>A0A8J3A6Y3_9PROT</name>
<feature type="transmembrane region" description="Helical" evidence="5">
    <location>
        <begin position="252"/>
        <end position="276"/>
    </location>
</feature>
<reference evidence="7" key="3">
    <citation type="submission" date="2020-09" db="EMBL/GenBank/DDBJ databases">
        <authorList>
            <person name="Sun Q."/>
            <person name="Zhou Y."/>
        </authorList>
    </citation>
    <scope>NUCLEOTIDE SEQUENCE</scope>
    <source>
        <strain evidence="7">CGMCC 1.14984</strain>
    </source>
</reference>
<feature type="transmembrane region" description="Helical" evidence="5">
    <location>
        <begin position="116"/>
        <end position="134"/>
    </location>
</feature>